<proteinExistence type="predicted"/>
<comment type="caution">
    <text evidence="1">The sequence shown here is derived from an EMBL/GenBank/DDBJ whole genome shotgun (WGS) entry which is preliminary data.</text>
</comment>
<reference evidence="1" key="1">
    <citation type="submission" date="2023-06" db="EMBL/GenBank/DDBJ databases">
        <title>Genomic of Agaribacillus aureum.</title>
        <authorList>
            <person name="Wang G."/>
        </authorList>
    </citation>
    <scope>NUCLEOTIDE SEQUENCE</scope>
    <source>
        <strain evidence="1">BMA12</strain>
    </source>
</reference>
<keyword evidence="2" id="KW-1185">Reference proteome</keyword>
<dbReference type="InterPro" id="IPR017853">
    <property type="entry name" value="GH"/>
</dbReference>
<dbReference type="InterPro" id="IPR013785">
    <property type="entry name" value="Aldolase_TIM"/>
</dbReference>
<dbReference type="EMBL" id="JAUJEB010000001">
    <property type="protein sequence ID" value="MDN5211367.1"/>
    <property type="molecule type" value="Genomic_DNA"/>
</dbReference>
<accession>A0ABT8L2T2</accession>
<evidence type="ECO:0000313" key="1">
    <source>
        <dbReference type="EMBL" id="MDN5211367.1"/>
    </source>
</evidence>
<gene>
    <name evidence="1" type="ORF">QQ020_04875</name>
</gene>
<dbReference type="Proteomes" id="UP001172083">
    <property type="component" value="Unassembled WGS sequence"/>
</dbReference>
<dbReference type="SUPFAM" id="SSF51445">
    <property type="entry name" value="(Trans)glycosidases"/>
    <property type="match status" value="1"/>
</dbReference>
<evidence type="ECO:0008006" key="3">
    <source>
        <dbReference type="Google" id="ProtNLM"/>
    </source>
</evidence>
<dbReference type="Gene3D" id="3.20.20.70">
    <property type="entry name" value="Aldolase class I"/>
    <property type="match status" value="1"/>
</dbReference>
<dbReference type="RefSeq" id="WP_346756701.1">
    <property type="nucleotide sequence ID" value="NZ_JAUJEB010000001.1"/>
</dbReference>
<sequence length="700" mass="80261">MKFISNLISFFSLIILTNCSPVNDEYVIENDYLKRTFKIEGGKLFTTEILNKVANKKSYPKDREEFQLRISHGTHKEGTDIVLTSKDFEFVEEISTGGKESIVFLLKNESQGMELEIHYELENKNFYLNKYLVIRPDKPITLERIDVESISLEDIYQPYQIKQITAQGHAQWRPGLGQPLYASKSATFWGVEFPASYNYVEGNKGYCGYLWGREVRAGETYTSYKSVMGVGDDPDFIQDTFFDYIDQIRIRPLRLQVQYNSWFDYYGNVSKEKFGESVSVVHQELVKDRGVPPLSAYVIDDGWQDVQTDWSDKSWKVNQKFDESFSTSIANVRAAGSNLGLWMSPGCLFGAQPAAKRYKEQGFETIGNWMSMAGPKYMQLLEDRILELTEEGVTYFKLDGIFGHLNVREFELNGQKYGIPHMPQLGTEGLSPSDSLLNDPKFDELKTYYLVAGTERLIKIFEKQHQVNPQVYVVISNGAYLSPWWLMFIDAVWMINAGDAAGGSNRTQELIYRDGIYYDIWKTEKTQFPMHSVFNHEPKKVKTGESEEAFAEYLWMNLSRGTGFIELYIKTELLSEKDWDVLANGIKWAHKVFHYFKRSRMHGGDPNQGKVYGYSAWNDVGGYVSFHNPSDQTKIYAITLDRKLGLTAEEHRYTVSSPLGNAAGLRRKTYGYKDTLEVSLGPGEIKILDLAVSKNKLTNN</sequence>
<protein>
    <recommendedName>
        <fullName evidence="3">Alpha-galactosidase</fullName>
    </recommendedName>
</protein>
<name>A0ABT8L2T2_9BACT</name>
<organism evidence="1 2">
    <name type="scientific">Agaribacillus aureus</name>
    <dbReference type="NCBI Taxonomy" id="3051825"/>
    <lineage>
        <taxon>Bacteria</taxon>
        <taxon>Pseudomonadati</taxon>
        <taxon>Bacteroidota</taxon>
        <taxon>Cytophagia</taxon>
        <taxon>Cytophagales</taxon>
        <taxon>Splendidivirgaceae</taxon>
        <taxon>Agaribacillus</taxon>
    </lineage>
</organism>
<evidence type="ECO:0000313" key="2">
    <source>
        <dbReference type="Proteomes" id="UP001172083"/>
    </source>
</evidence>